<feature type="region of interest" description="Disordered" evidence="4">
    <location>
        <begin position="691"/>
        <end position="833"/>
    </location>
</feature>
<dbReference type="Gene3D" id="1.20.80.10">
    <property type="match status" value="1"/>
</dbReference>
<dbReference type="Proteomes" id="UP000699462">
    <property type="component" value="Unassembled WGS sequence"/>
</dbReference>
<feature type="compositionally biased region" description="Polar residues" evidence="4">
    <location>
        <begin position="759"/>
        <end position="779"/>
    </location>
</feature>
<feature type="compositionally biased region" description="Polar residues" evidence="4">
    <location>
        <begin position="736"/>
        <end position="746"/>
    </location>
</feature>
<dbReference type="SMART" id="SM00228">
    <property type="entry name" value="PDZ"/>
    <property type="match status" value="1"/>
</dbReference>
<proteinExistence type="predicted"/>
<feature type="region of interest" description="Disordered" evidence="4">
    <location>
        <begin position="458"/>
        <end position="515"/>
    </location>
</feature>
<feature type="compositionally biased region" description="Acidic residues" evidence="4">
    <location>
        <begin position="934"/>
        <end position="945"/>
    </location>
</feature>
<dbReference type="Gene3D" id="3.10.20.90">
    <property type="entry name" value="Phosphatidylinositol 3-kinase Catalytic Subunit, Chain A, domain 1"/>
    <property type="match status" value="1"/>
</dbReference>
<evidence type="ECO:0000256" key="2">
    <source>
        <dbReference type="ARBA" id="ARBA00022801"/>
    </source>
</evidence>
<accession>A0A8T0DWT8</accession>
<feature type="region of interest" description="Disordered" evidence="4">
    <location>
        <begin position="529"/>
        <end position="667"/>
    </location>
</feature>
<dbReference type="SUPFAM" id="SSF55120">
    <property type="entry name" value="Pseudouridine synthase"/>
    <property type="match status" value="1"/>
</dbReference>
<dbReference type="SMART" id="SM00194">
    <property type="entry name" value="PTPc"/>
    <property type="match status" value="1"/>
</dbReference>
<dbReference type="PRINTS" id="PR00700">
    <property type="entry name" value="PRTYPHPHTASE"/>
</dbReference>
<evidence type="ECO:0000313" key="8">
    <source>
        <dbReference type="EMBL" id="KAF8571826.1"/>
    </source>
</evidence>
<dbReference type="InterPro" id="IPR011993">
    <property type="entry name" value="PH-like_dom_sf"/>
</dbReference>
<feature type="compositionally biased region" description="Polar residues" evidence="4">
    <location>
        <begin position="531"/>
        <end position="560"/>
    </location>
</feature>
<dbReference type="OrthoDB" id="5854685at2759"/>
<feature type="compositionally biased region" description="Polar residues" evidence="4">
    <location>
        <begin position="958"/>
        <end position="967"/>
    </location>
</feature>
<protein>
    <recommendedName>
        <fullName evidence="1">protein-tyrosine-phosphatase</fullName>
        <ecNumber evidence="1">3.1.3.48</ecNumber>
    </recommendedName>
</protein>
<dbReference type="Pfam" id="PF09379">
    <property type="entry name" value="FERM_N"/>
    <property type="match status" value="1"/>
</dbReference>
<feature type="compositionally biased region" description="Basic and acidic residues" evidence="4">
    <location>
        <begin position="638"/>
        <end position="653"/>
    </location>
</feature>
<keyword evidence="3" id="KW-0904">Protein phosphatase</keyword>
<dbReference type="Pfam" id="PF00595">
    <property type="entry name" value="PDZ"/>
    <property type="match status" value="1"/>
</dbReference>
<evidence type="ECO:0000259" key="5">
    <source>
        <dbReference type="PROSITE" id="PS50055"/>
    </source>
</evidence>
<dbReference type="InterPro" id="IPR000242">
    <property type="entry name" value="PTP_cat"/>
</dbReference>
<sequence>MLSGGSYNVAEAEQSQHTVYVDTIVCTVCLLDSSCVSFKLDKYCRGQILLDLTFDYLELLERDFFGLVFNGRQSGEAAIIKWLDPTKKIRKQCSDQPPYTFWFRVKFYVSDPICLQQEYTRYQFFLQVRKDILEGRLPVTKSTSAHLAGLVLQAELGDFNPEDCRPGYVSQFRFVQQQTAEFESQASDWHRKFSCMLPDAAELEFLNVARQLERYGVKTQEAFDVQDNSSSVLIGVSFAGITVFRAGKAGFQFPWNNVVSIRYKGKKFTVQLKSPNMAILPMNGSVSALMRAPSNVTLTGPSPYPNSDTNLLHIYRFTSTAQSKAFWQYAVACHAFFRVREPTVQSDSVFSRLSNRVGSVGTTSISATAVYAAISRVTSGFRRYFSIVRRNSPSAAGLGGPVGGIERTLSTVMELRRNSRASDRGFSRSNSRRSLRRSAVNSFAAASLTQSTVLRTTSNLSLTADRPVGPGGDQIPSNPMPIKSYAQMPPGARVPVINTGSLRLPPATSSANRPVPITQVGSAALTDDLPHSNQARQSSLNPGSSSRVKKIPSQNEPATGSNLQISSSRSSYLGSTSQMVSDKSSRPKLSKPSSPSMGSGVRSSQRRPPQTPQTTSASPALSGRGSEQISPKPGVRSNEPRVKERRILADHSTRASADLSVSDHSEDVENADFDRDEAARYWHVRRTQAVSRPTRLPSKGRVMPSAMHESFHNRNEPDVRMDTSSNRSSRHANEYDLTNLTASTEAMANKSDPLRPKVNSRSNPGRQLSAISKKTSDGTNIPKKESTSQPDLHERTHPSAVTHSKGSGHQTSSNFVRDPFHPGAPAGESCSTVEPEVNDGLVWIRIRPDSHGHFGFNIRGGADFGAPIIVSRVAPNMPADLCIPRLSEGDQLIAINGRNVAGHTHAEVNSFIRGAREDQTGLLELLVKPGDYVTDDFNEDSEVPDSGDAPPLPPRTPQPFSRQSSVPLSDGLHRHKVLSSKHGSLVSYAQSLDGTEDPLLLSVLELECGLSDGSILARFEQLPRRKPGYTMNASRLNENILKNRYRDISPYDQTRVILQQGPGDYINASFVIMDFPKAGFTVNYIAAQGPLPCTYGSFWQMCWEQHVSVVVMLTAVSERGRVKCHQYWPDLGQVFNFSISNLQAVSNKQSKSTTRSDVILRVQTLREELQRCYLFFVWNAIVFYEIVTGKRDKWIGIRNFPVVYERDGLIVLNKHPDLLINHENPWLYCLTLQMQLFFNRPCFANWKLSNMFHFVNRLDYATSGLICIASDRLTAGIVGKAFNKKMVGRHYLAVVWGHVGTRKFPEESAHVTTIRPNVYRVQMTLGGVVHKWPCGKQQKLVTHASYKDCENPRESSTYIVVLEHGQLYNQPASRLLLIPTTGRRHQLRVHCAMGLGHPIAGDLIYTSLPFDQARSTSVKRDDTSPLNHKLERMALHAFHLNIVLRSGRPAAQVHCHRKADGNSLRDSRVLELYTQEPKFFSVPTAWRSDQTFYELDNWRNVYIP</sequence>
<dbReference type="Pfam" id="PF00102">
    <property type="entry name" value="Y_phosphatase"/>
    <property type="match status" value="1"/>
</dbReference>
<dbReference type="SUPFAM" id="SSF47031">
    <property type="entry name" value="Second domain of FERM"/>
    <property type="match status" value="1"/>
</dbReference>
<dbReference type="InterPro" id="IPR029071">
    <property type="entry name" value="Ubiquitin-like_domsf"/>
</dbReference>
<dbReference type="SUPFAM" id="SSF50729">
    <property type="entry name" value="PH domain-like"/>
    <property type="match status" value="1"/>
</dbReference>
<dbReference type="GO" id="GO:0009982">
    <property type="term" value="F:pseudouridine synthase activity"/>
    <property type="evidence" value="ECO:0007669"/>
    <property type="project" value="InterPro"/>
</dbReference>
<dbReference type="EMBL" id="JTDF01000303">
    <property type="protein sequence ID" value="KAF8571826.1"/>
    <property type="molecule type" value="Genomic_DNA"/>
</dbReference>
<name>A0A8T0DWT8_9TREM</name>
<dbReference type="InterPro" id="IPR020103">
    <property type="entry name" value="PsdUridine_synth_cat_dom_sf"/>
</dbReference>
<comment type="caution">
    <text evidence="8">The sequence shown here is derived from an EMBL/GenBank/DDBJ whole genome shotgun (WGS) entry which is preliminary data.</text>
</comment>
<dbReference type="InterPro" id="IPR001478">
    <property type="entry name" value="PDZ"/>
</dbReference>
<reference evidence="8 9" key="1">
    <citation type="submission" date="2019-07" db="EMBL/GenBank/DDBJ databases">
        <title>Annotation for the trematode Paragonimus westermani.</title>
        <authorList>
            <person name="Choi Y.-J."/>
        </authorList>
    </citation>
    <scope>NUCLEOTIDE SEQUENCE [LARGE SCALE GENOMIC DNA]</scope>
    <source>
        <strain evidence="8">180907_Pwestermani</strain>
    </source>
</reference>
<dbReference type="InterPro" id="IPR019748">
    <property type="entry name" value="FERM_central"/>
</dbReference>
<dbReference type="CDD" id="cd14473">
    <property type="entry name" value="FERM_B-lobe"/>
    <property type="match status" value="1"/>
</dbReference>
<dbReference type="InterPro" id="IPR006145">
    <property type="entry name" value="PsdUridine_synth_RsuA/RluA"/>
</dbReference>
<dbReference type="InterPro" id="IPR014352">
    <property type="entry name" value="FERM/acyl-CoA-bd_prot_sf"/>
</dbReference>
<evidence type="ECO:0000256" key="3">
    <source>
        <dbReference type="ARBA" id="ARBA00022912"/>
    </source>
</evidence>
<feature type="compositionally biased region" description="Basic and acidic residues" evidence="4">
    <location>
        <begin position="782"/>
        <end position="797"/>
    </location>
</feature>
<dbReference type="Pfam" id="PF00849">
    <property type="entry name" value="PseudoU_synth_2"/>
    <property type="match status" value="1"/>
</dbReference>
<dbReference type="InterPro" id="IPR029021">
    <property type="entry name" value="Prot-tyrosine_phosphatase-like"/>
</dbReference>
<feature type="domain" description="FERM" evidence="6">
    <location>
        <begin position="24"/>
        <end position="341"/>
    </location>
</feature>
<dbReference type="SMART" id="SM01196">
    <property type="entry name" value="FERM_C"/>
    <property type="match status" value="1"/>
</dbReference>
<dbReference type="InterPro" id="IPR018980">
    <property type="entry name" value="FERM_PH-like_C"/>
</dbReference>
<dbReference type="PANTHER" id="PTHR45706:SF4">
    <property type="entry name" value="TYROSINE-PROTEIN PHOSPHATASE"/>
    <property type="match status" value="1"/>
</dbReference>
<dbReference type="PROSITE" id="PS50057">
    <property type="entry name" value="FERM_3"/>
    <property type="match status" value="1"/>
</dbReference>
<dbReference type="PROSITE" id="PS50106">
    <property type="entry name" value="PDZ"/>
    <property type="match status" value="1"/>
</dbReference>
<dbReference type="InterPro" id="IPR036034">
    <property type="entry name" value="PDZ_sf"/>
</dbReference>
<dbReference type="SUPFAM" id="SSF50156">
    <property type="entry name" value="PDZ domain-like"/>
    <property type="match status" value="1"/>
</dbReference>
<dbReference type="InterPro" id="IPR035963">
    <property type="entry name" value="FERM_2"/>
</dbReference>
<keyword evidence="2" id="KW-0378">Hydrolase</keyword>
<dbReference type="Pfam" id="PF09380">
    <property type="entry name" value="FERM_C"/>
    <property type="match status" value="1"/>
</dbReference>
<dbReference type="GO" id="GO:0004725">
    <property type="term" value="F:protein tyrosine phosphatase activity"/>
    <property type="evidence" value="ECO:0007669"/>
    <property type="project" value="UniProtKB-EC"/>
</dbReference>
<dbReference type="InterPro" id="IPR000299">
    <property type="entry name" value="FERM_domain"/>
</dbReference>
<organism evidence="8 9">
    <name type="scientific">Paragonimus westermani</name>
    <dbReference type="NCBI Taxonomy" id="34504"/>
    <lineage>
        <taxon>Eukaryota</taxon>
        <taxon>Metazoa</taxon>
        <taxon>Spiralia</taxon>
        <taxon>Lophotrochozoa</taxon>
        <taxon>Platyhelminthes</taxon>
        <taxon>Trematoda</taxon>
        <taxon>Digenea</taxon>
        <taxon>Plagiorchiida</taxon>
        <taxon>Troglotremata</taxon>
        <taxon>Troglotrematidae</taxon>
        <taxon>Paragonimus</taxon>
    </lineage>
</organism>
<dbReference type="PANTHER" id="PTHR45706">
    <property type="entry name" value="TYROSINE-PROTEIN PHOSPHATASE"/>
    <property type="match status" value="1"/>
</dbReference>
<feature type="compositionally biased region" description="Low complexity" evidence="4">
    <location>
        <begin position="590"/>
        <end position="616"/>
    </location>
</feature>
<feature type="region of interest" description="Disordered" evidence="4">
    <location>
        <begin position="934"/>
        <end position="967"/>
    </location>
</feature>
<feature type="domain" description="PDZ" evidence="7">
    <location>
        <begin position="843"/>
        <end position="915"/>
    </location>
</feature>
<dbReference type="Gene3D" id="3.90.190.10">
    <property type="entry name" value="Protein tyrosine phosphatase superfamily"/>
    <property type="match status" value="1"/>
</dbReference>
<dbReference type="Pfam" id="PF00373">
    <property type="entry name" value="FERM_M"/>
    <property type="match status" value="1"/>
</dbReference>
<dbReference type="InterPro" id="IPR018979">
    <property type="entry name" value="FERM_N"/>
</dbReference>
<dbReference type="GO" id="GO:0003723">
    <property type="term" value="F:RNA binding"/>
    <property type="evidence" value="ECO:0007669"/>
    <property type="project" value="InterPro"/>
</dbReference>
<evidence type="ECO:0000256" key="4">
    <source>
        <dbReference type="SAM" id="MobiDB-lite"/>
    </source>
</evidence>
<feature type="compositionally biased region" description="Polar residues" evidence="4">
    <location>
        <begin position="799"/>
        <end position="815"/>
    </location>
</feature>
<feature type="compositionally biased region" description="Basic and acidic residues" evidence="4">
    <location>
        <begin position="709"/>
        <end position="721"/>
    </location>
</feature>
<feature type="compositionally biased region" description="Low complexity" evidence="4">
    <location>
        <begin position="561"/>
        <end position="577"/>
    </location>
</feature>
<dbReference type="SMART" id="SM00295">
    <property type="entry name" value="B41"/>
    <property type="match status" value="1"/>
</dbReference>
<evidence type="ECO:0000256" key="1">
    <source>
        <dbReference type="ARBA" id="ARBA00013064"/>
    </source>
</evidence>
<dbReference type="GO" id="GO:0001522">
    <property type="term" value="P:pseudouridine synthesis"/>
    <property type="evidence" value="ECO:0007669"/>
    <property type="project" value="InterPro"/>
</dbReference>
<gene>
    <name evidence="8" type="ORF">P879_00382</name>
</gene>
<dbReference type="InterPro" id="IPR019749">
    <property type="entry name" value="Band_41_domain"/>
</dbReference>
<evidence type="ECO:0000259" key="6">
    <source>
        <dbReference type="PROSITE" id="PS50057"/>
    </source>
</evidence>
<evidence type="ECO:0000259" key="7">
    <source>
        <dbReference type="PROSITE" id="PS50106"/>
    </source>
</evidence>
<dbReference type="PROSITE" id="PS50055">
    <property type="entry name" value="TYR_PHOSPHATASE_PTP"/>
    <property type="match status" value="1"/>
</dbReference>
<dbReference type="Gene3D" id="2.30.29.30">
    <property type="entry name" value="Pleckstrin-homology domain (PH domain)/Phosphotyrosine-binding domain (PTB)"/>
    <property type="match status" value="1"/>
</dbReference>
<dbReference type="Gene3D" id="2.30.42.10">
    <property type="match status" value="1"/>
</dbReference>
<dbReference type="SUPFAM" id="SSF54236">
    <property type="entry name" value="Ubiquitin-like"/>
    <property type="match status" value="1"/>
</dbReference>
<feature type="domain" description="Tyrosine-protein phosphatase" evidence="5">
    <location>
        <begin position="1015"/>
        <end position="1210"/>
    </location>
</feature>
<dbReference type="Gene3D" id="3.30.2350.10">
    <property type="entry name" value="Pseudouridine synthase"/>
    <property type="match status" value="1"/>
</dbReference>
<dbReference type="PRINTS" id="PR00935">
    <property type="entry name" value="BAND41"/>
</dbReference>
<dbReference type="SUPFAM" id="SSF52799">
    <property type="entry name" value="(Phosphotyrosine protein) phosphatases II"/>
    <property type="match status" value="1"/>
</dbReference>
<dbReference type="EC" id="3.1.3.48" evidence="1"/>
<dbReference type="CDD" id="cd02869">
    <property type="entry name" value="PseudoU_synth_RluA_like"/>
    <property type="match status" value="1"/>
</dbReference>
<dbReference type="FunFam" id="1.20.80.10:FF:000003">
    <property type="entry name" value="Tyrosine-protein phosphatase non-receptor type 4"/>
    <property type="match status" value="1"/>
</dbReference>
<evidence type="ECO:0000313" key="9">
    <source>
        <dbReference type="Proteomes" id="UP000699462"/>
    </source>
</evidence>
<keyword evidence="9" id="KW-1185">Reference proteome</keyword>